<feature type="active site" description="Proton donor" evidence="4">
    <location>
        <position position="310"/>
    </location>
</feature>
<dbReference type="PANTHER" id="PTHR21661:SF35">
    <property type="entry name" value="EPOXIDE HYDROLASE"/>
    <property type="match status" value="1"/>
</dbReference>
<evidence type="ECO:0000313" key="7">
    <source>
        <dbReference type="Proteomes" id="UP000029833"/>
    </source>
</evidence>
<protein>
    <submittedName>
        <fullName evidence="6">Epoxide hydrolase</fullName>
    </submittedName>
</protein>
<keyword evidence="2" id="KW-0058">Aromatic hydrocarbons catabolism</keyword>
<name>A0A0A0BCX5_9CELL</name>
<reference evidence="6 7" key="1">
    <citation type="submission" date="2013-10" db="EMBL/GenBank/DDBJ databases">
        <authorList>
            <person name="Wang G."/>
            <person name="Zhuang W."/>
        </authorList>
    </citation>
    <scope>NUCLEOTIDE SEQUENCE [LARGE SCALE GENOMIC DNA]</scope>
    <source>
        <strain evidence="6 7">DSM 20118</strain>
    </source>
</reference>
<dbReference type="OrthoDB" id="27092at2"/>
<proteinExistence type="inferred from homology"/>
<evidence type="ECO:0000256" key="3">
    <source>
        <dbReference type="ARBA" id="ARBA00022801"/>
    </source>
</evidence>
<dbReference type="InterPro" id="IPR016292">
    <property type="entry name" value="Epoxide_hydrolase"/>
</dbReference>
<comment type="caution">
    <text evidence="6">The sequence shown here is derived from an EMBL/GenBank/DDBJ whole genome shotgun (WGS) entry which is preliminary data.</text>
</comment>
<sequence>MTTDESIRPFRIDVPQADLDDLHERLARTRWPHELPDVGWTYGVPTDYVRELAEHWRTGYDWRKQEARLNAYPQHVTDVDGQPVHFLHVRSPEPDALPLVLVHGWPGSVVEFLDVIGPLSDPRAHGGDPTDAFHLVIPSLPGFAFSGPTPAAGKGSTDRYAEVVAELMRRLGYDRYGTQGGDVGSVVGPQVGRIATEHVVGVHVNALMTLPGWDVDSSGWSEGDQARLAGLGGWEAHGGYAAIQSTRPQTLAPALTDSPAGLLAWLVDVFATYTNPGIERPDDAVDRDALLTDVSVYWFTGTIGSSARLYRESESWGAELTSSGVPTAVALFPGDLTLRPIAEQQNHVVRWTELDRGGHFAAMEAPDLLVDDVRAFFRDLRPGS</sequence>
<evidence type="ECO:0000313" key="6">
    <source>
        <dbReference type="EMBL" id="KGM03754.1"/>
    </source>
</evidence>
<feature type="active site" description="Proton acceptor" evidence="4">
    <location>
        <position position="359"/>
    </location>
</feature>
<dbReference type="PANTHER" id="PTHR21661">
    <property type="entry name" value="EPOXIDE HYDROLASE 1-RELATED"/>
    <property type="match status" value="1"/>
</dbReference>
<keyword evidence="3 6" id="KW-0378">Hydrolase</keyword>
<dbReference type="RefSeq" id="WP_034624714.1">
    <property type="nucleotide sequence ID" value="NZ_AXNT01000005.1"/>
</dbReference>
<comment type="similarity">
    <text evidence="1">Belongs to the peptidase S33 family.</text>
</comment>
<feature type="domain" description="Epoxide hydrolase N-terminal" evidence="5">
    <location>
        <begin position="7"/>
        <end position="112"/>
    </location>
</feature>
<dbReference type="GO" id="GO:0004301">
    <property type="term" value="F:epoxide hydrolase activity"/>
    <property type="evidence" value="ECO:0007669"/>
    <property type="project" value="TreeGrafter"/>
</dbReference>
<dbReference type="Gene3D" id="3.40.50.1820">
    <property type="entry name" value="alpha/beta hydrolase"/>
    <property type="match status" value="1"/>
</dbReference>
<accession>A0A0A0BCX5</accession>
<dbReference type="Pfam" id="PF06441">
    <property type="entry name" value="EHN"/>
    <property type="match status" value="1"/>
</dbReference>
<dbReference type="InterPro" id="IPR029058">
    <property type="entry name" value="AB_hydrolase_fold"/>
</dbReference>
<dbReference type="PIRSF" id="PIRSF001112">
    <property type="entry name" value="Epoxide_hydrolase"/>
    <property type="match status" value="1"/>
</dbReference>
<gene>
    <name evidence="6" type="ORF">Q760_13680</name>
</gene>
<dbReference type="EMBL" id="AXNT01000005">
    <property type="protein sequence ID" value="KGM03754.1"/>
    <property type="molecule type" value="Genomic_DNA"/>
</dbReference>
<keyword evidence="7" id="KW-1185">Reference proteome</keyword>
<dbReference type="STRING" id="1408250.Q760_13680"/>
<dbReference type="AlphaFoldDB" id="A0A0A0BCX5"/>
<evidence type="ECO:0000256" key="4">
    <source>
        <dbReference type="PIRSR" id="PIRSR001112-1"/>
    </source>
</evidence>
<feature type="active site" description="Nucleophile" evidence="4">
    <location>
        <position position="182"/>
    </location>
</feature>
<evidence type="ECO:0000259" key="5">
    <source>
        <dbReference type="Pfam" id="PF06441"/>
    </source>
</evidence>
<dbReference type="PRINTS" id="PR00412">
    <property type="entry name" value="EPOXHYDRLASE"/>
</dbReference>
<dbReference type="SUPFAM" id="SSF53474">
    <property type="entry name" value="alpha/beta-Hydrolases"/>
    <property type="match status" value="1"/>
</dbReference>
<evidence type="ECO:0000256" key="2">
    <source>
        <dbReference type="ARBA" id="ARBA00022797"/>
    </source>
</evidence>
<organism evidence="6 7">
    <name type="scientific">Cellulomonas cellasea DSM 20118</name>
    <dbReference type="NCBI Taxonomy" id="1408250"/>
    <lineage>
        <taxon>Bacteria</taxon>
        <taxon>Bacillati</taxon>
        <taxon>Actinomycetota</taxon>
        <taxon>Actinomycetes</taxon>
        <taxon>Micrococcales</taxon>
        <taxon>Cellulomonadaceae</taxon>
        <taxon>Cellulomonas</taxon>
    </lineage>
</organism>
<evidence type="ECO:0000256" key="1">
    <source>
        <dbReference type="ARBA" id="ARBA00010088"/>
    </source>
</evidence>
<dbReference type="GO" id="GO:0097176">
    <property type="term" value="P:epoxide metabolic process"/>
    <property type="evidence" value="ECO:0007669"/>
    <property type="project" value="TreeGrafter"/>
</dbReference>
<dbReference type="InterPro" id="IPR010497">
    <property type="entry name" value="Epoxide_hydro_N"/>
</dbReference>
<dbReference type="InterPro" id="IPR000639">
    <property type="entry name" value="Epox_hydrolase-like"/>
</dbReference>
<dbReference type="Proteomes" id="UP000029833">
    <property type="component" value="Unassembled WGS sequence"/>
</dbReference>